<sequence>MTKNDFYRYTLDPDKASDAWFYSLVEKQLDRHLNVNPDVELGVIKLWSDILIRDGEQILGVVGTGLNLTDFLNQMVEKQDIYSAIVFTNYKGAIQLYQQASLIDYASITKQTLDKKQVFHLLDDDASQQTLKRHYAAAKQEPNQVQMAFVHRNGVRQLASVIYIPEIDWYQVNFIDIERFLPLEEFLNILIISLISLAGSLVLFYLLISFVVTRPLKVLDTSIQKLAQQHQVKPSLGRFAGSEIKRLVRHYQKMSQALLDQQNKLEQKVALRTAELERLSSCDALTGLLNRRGFNEQMDLYMTDWEAHNESFGLINLDVNQFKSINDRFGHLSGDIVLQEIANYLTALVGDMGVVGRWGGDEFLILAKEADGNLERIWRHLQASKTPLSVVLQGQLEEIQFSFGQSIIQPGESLEKLLLRADKAMYEMKFPTQRS</sequence>
<accession>A0A366DA40</accession>
<evidence type="ECO:0000313" key="6">
    <source>
        <dbReference type="Proteomes" id="UP000252086"/>
    </source>
</evidence>
<dbReference type="Gene3D" id="3.30.70.270">
    <property type="match status" value="1"/>
</dbReference>
<keyword evidence="3" id="KW-0472">Membrane</keyword>
<evidence type="ECO:0000313" key="5">
    <source>
        <dbReference type="EMBL" id="RBO86128.1"/>
    </source>
</evidence>
<dbReference type="AlphaFoldDB" id="A0A366DA40"/>
<gene>
    <name evidence="5" type="ORF">DFP76_101404</name>
</gene>
<keyword evidence="6" id="KW-1185">Reference proteome</keyword>
<feature type="transmembrane region" description="Helical" evidence="3">
    <location>
        <begin position="186"/>
        <end position="208"/>
    </location>
</feature>
<dbReference type="Pfam" id="PF00990">
    <property type="entry name" value="GGDEF"/>
    <property type="match status" value="1"/>
</dbReference>
<protein>
    <recommendedName>
        <fullName evidence="1">diguanylate cyclase</fullName>
        <ecNumber evidence="1">2.7.7.65</ecNumber>
    </recommendedName>
</protein>
<proteinExistence type="predicted"/>
<dbReference type="InterPro" id="IPR029787">
    <property type="entry name" value="Nucleotide_cyclase"/>
</dbReference>
<dbReference type="PANTHER" id="PTHR45138">
    <property type="entry name" value="REGULATORY COMPONENTS OF SENSORY TRANSDUCTION SYSTEM"/>
    <property type="match status" value="1"/>
</dbReference>
<dbReference type="SMART" id="SM00267">
    <property type="entry name" value="GGDEF"/>
    <property type="match status" value="1"/>
</dbReference>
<keyword evidence="3" id="KW-0812">Transmembrane</keyword>
<evidence type="ECO:0000259" key="4">
    <source>
        <dbReference type="PROSITE" id="PS50887"/>
    </source>
</evidence>
<dbReference type="Proteomes" id="UP000252086">
    <property type="component" value="Unassembled WGS sequence"/>
</dbReference>
<dbReference type="SUPFAM" id="SSF55073">
    <property type="entry name" value="Nucleotide cyclase"/>
    <property type="match status" value="1"/>
</dbReference>
<dbReference type="PANTHER" id="PTHR45138:SF9">
    <property type="entry name" value="DIGUANYLATE CYCLASE DGCM-RELATED"/>
    <property type="match status" value="1"/>
</dbReference>
<dbReference type="PROSITE" id="PS50887">
    <property type="entry name" value="GGDEF"/>
    <property type="match status" value="1"/>
</dbReference>
<evidence type="ECO:0000256" key="3">
    <source>
        <dbReference type="SAM" id="Phobius"/>
    </source>
</evidence>
<dbReference type="CDD" id="cd01949">
    <property type="entry name" value="GGDEF"/>
    <property type="match status" value="1"/>
</dbReference>
<dbReference type="RefSeq" id="WP_113873007.1">
    <property type="nucleotide sequence ID" value="NZ_QNRF01000001.1"/>
</dbReference>
<dbReference type="OrthoDB" id="5496380at2"/>
<dbReference type="GO" id="GO:0052621">
    <property type="term" value="F:diguanylate cyclase activity"/>
    <property type="evidence" value="ECO:0007669"/>
    <property type="project" value="UniProtKB-EC"/>
</dbReference>
<feature type="domain" description="GGDEF" evidence="4">
    <location>
        <begin position="310"/>
        <end position="435"/>
    </location>
</feature>
<comment type="caution">
    <text evidence="5">The sequence shown here is derived from an EMBL/GenBank/DDBJ whole genome shotgun (WGS) entry which is preliminary data.</text>
</comment>
<reference evidence="5 6" key="1">
    <citation type="submission" date="2018-06" db="EMBL/GenBank/DDBJ databases">
        <title>Genomic Encyclopedia of Type Strains, Phase III (KMG-III): the genomes of soil and plant-associated and newly described type strains.</title>
        <authorList>
            <person name="Whitman W."/>
        </authorList>
    </citation>
    <scope>NUCLEOTIDE SEQUENCE [LARGE SCALE GENOMIC DNA]</scope>
    <source>
        <strain evidence="5 6">CECT 7732</strain>
    </source>
</reference>
<keyword evidence="3" id="KW-1133">Transmembrane helix</keyword>
<dbReference type="InterPro" id="IPR000160">
    <property type="entry name" value="GGDEF_dom"/>
</dbReference>
<comment type="catalytic activity">
    <reaction evidence="2">
        <text>2 GTP = 3',3'-c-di-GMP + 2 diphosphate</text>
        <dbReference type="Rhea" id="RHEA:24898"/>
        <dbReference type="ChEBI" id="CHEBI:33019"/>
        <dbReference type="ChEBI" id="CHEBI:37565"/>
        <dbReference type="ChEBI" id="CHEBI:58805"/>
        <dbReference type="EC" id="2.7.7.65"/>
    </reaction>
</comment>
<dbReference type="EMBL" id="QNRF01000001">
    <property type="protein sequence ID" value="RBO86128.1"/>
    <property type="molecule type" value="Genomic_DNA"/>
</dbReference>
<dbReference type="EC" id="2.7.7.65" evidence="1"/>
<dbReference type="NCBIfam" id="TIGR00254">
    <property type="entry name" value="GGDEF"/>
    <property type="match status" value="1"/>
</dbReference>
<name>A0A366DA40_9GAMM</name>
<organism evidence="5 6">
    <name type="scientific">Marinomonas aquiplantarum</name>
    <dbReference type="NCBI Taxonomy" id="491951"/>
    <lineage>
        <taxon>Bacteria</taxon>
        <taxon>Pseudomonadati</taxon>
        <taxon>Pseudomonadota</taxon>
        <taxon>Gammaproteobacteria</taxon>
        <taxon>Oceanospirillales</taxon>
        <taxon>Oceanospirillaceae</taxon>
        <taxon>Marinomonas</taxon>
    </lineage>
</organism>
<evidence type="ECO:0000256" key="1">
    <source>
        <dbReference type="ARBA" id="ARBA00012528"/>
    </source>
</evidence>
<dbReference type="InterPro" id="IPR043128">
    <property type="entry name" value="Rev_trsase/Diguanyl_cyclase"/>
</dbReference>
<dbReference type="InterPro" id="IPR050469">
    <property type="entry name" value="Diguanylate_Cyclase"/>
</dbReference>
<evidence type="ECO:0000256" key="2">
    <source>
        <dbReference type="ARBA" id="ARBA00034247"/>
    </source>
</evidence>
<dbReference type="Gene3D" id="6.10.340.10">
    <property type="match status" value="1"/>
</dbReference>